<dbReference type="InterPro" id="IPR020904">
    <property type="entry name" value="Sc_DH/Rdtase_CS"/>
</dbReference>
<keyword evidence="10" id="KW-0472">Membrane</keyword>
<dbReference type="PANTHER" id="PTHR43086:SF2">
    <property type="entry name" value="HYDROXYSTEROID DEHYDROGENASE-LIKE PROTEIN 1"/>
    <property type="match status" value="1"/>
</dbReference>
<evidence type="ECO:0000256" key="5">
    <source>
        <dbReference type="ARBA" id="ARBA00022955"/>
    </source>
</evidence>
<keyword evidence="3" id="KW-0276">Fatty acid metabolism</keyword>
<dbReference type="PRINTS" id="PR00080">
    <property type="entry name" value="SDRFAMILY"/>
</dbReference>
<keyword evidence="10" id="KW-1133">Transmembrane helix</keyword>
<dbReference type="PROSITE" id="PS00061">
    <property type="entry name" value="ADH_SHORT"/>
    <property type="match status" value="1"/>
</dbReference>
<keyword evidence="5" id="KW-0752">Steroid biosynthesis</keyword>
<dbReference type="AlphaFoldDB" id="A0A914PIY5"/>
<dbReference type="Proteomes" id="UP000887578">
    <property type="component" value="Unplaced"/>
</dbReference>
<proteinExistence type="inferred from homology"/>
<dbReference type="Gene3D" id="3.40.50.720">
    <property type="entry name" value="NAD(P)-binding Rossmann-like Domain"/>
    <property type="match status" value="1"/>
</dbReference>
<evidence type="ECO:0000256" key="2">
    <source>
        <dbReference type="ARBA" id="ARBA00022516"/>
    </source>
</evidence>
<name>A0A914PIY5_9BILA</name>
<evidence type="ECO:0000256" key="7">
    <source>
        <dbReference type="ARBA" id="ARBA00023098"/>
    </source>
</evidence>
<evidence type="ECO:0000256" key="4">
    <source>
        <dbReference type="ARBA" id="ARBA00022857"/>
    </source>
</evidence>
<evidence type="ECO:0000256" key="10">
    <source>
        <dbReference type="SAM" id="Phobius"/>
    </source>
</evidence>
<evidence type="ECO:0000256" key="3">
    <source>
        <dbReference type="ARBA" id="ARBA00022832"/>
    </source>
</evidence>
<keyword evidence="6" id="KW-0560">Oxidoreductase</keyword>
<dbReference type="PANTHER" id="PTHR43086">
    <property type="entry name" value="VERY-LONG-CHAIN 3-OXOOACYL-COA REDUCTASE"/>
    <property type="match status" value="1"/>
</dbReference>
<reference evidence="12" key="1">
    <citation type="submission" date="2022-11" db="UniProtKB">
        <authorList>
            <consortium name="WormBaseParasite"/>
        </authorList>
    </citation>
    <scope>IDENTIFICATION</scope>
</reference>
<dbReference type="SUPFAM" id="SSF51735">
    <property type="entry name" value="NAD(P)-binding Rossmann-fold domains"/>
    <property type="match status" value="1"/>
</dbReference>
<dbReference type="GO" id="GO:0016491">
    <property type="term" value="F:oxidoreductase activity"/>
    <property type="evidence" value="ECO:0007669"/>
    <property type="project" value="UniProtKB-KW"/>
</dbReference>
<sequence>MFGCDCTMTAMAYAALAYVLYKIFRGIYIIVYPYMIATPVDLHQLAGNAKWAAITGSTDGIGKQYAIELGERGFNLLLISRTKSKLESVKEEILKKCSKNIEIDIVAYDFKNANLDDYKKEVLPALEKRDVGILINNVGLAYDYADQLHHLDLQRNADIVIVNTVPVSVLTAAIIPQMLKRNAGVIVNISSGAAYAKMPYFSIYSSTKAYINHFTNILRSEYANTGLTIQTVCPFMVLTNMAAPMIETGIMTQSEVKMMSVNVKDFVHSAVRTIGIMPETTGCLSHQIQAAMFGLPEFALDYILKFQTKKFSAVALIQREKAAKQQ</sequence>
<accession>A0A914PIY5</accession>
<comment type="pathway">
    <text evidence="1">Lipid metabolism; fatty acid biosynthesis.</text>
</comment>
<dbReference type="GO" id="GO:0030497">
    <property type="term" value="P:fatty acid elongation"/>
    <property type="evidence" value="ECO:0007669"/>
    <property type="project" value="TreeGrafter"/>
</dbReference>
<keyword evidence="10" id="KW-0812">Transmembrane</keyword>
<keyword evidence="4" id="KW-0521">NADP</keyword>
<dbReference type="WBParaSite" id="PDA_v2.g14725.t1">
    <property type="protein sequence ID" value="PDA_v2.g14725.t1"/>
    <property type="gene ID" value="PDA_v2.g14725"/>
</dbReference>
<dbReference type="GO" id="GO:0006694">
    <property type="term" value="P:steroid biosynthetic process"/>
    <property type="evidence" value="ECO:0007669"/>
    <property type="project" value="UniProtKB-KW"/>
</dbReference>
<dbReference type="PIRSF" id="PIRSF000126">
    <property type="entry name" value="11-beta-HSD1"/>
    <property type="match status" value="1"/>
</dbReference>
<dbReference type="InterPro" id="IPR002347">
    <property type="entry name" value="SDR_fam"/>
</dbReference>
<dbReference type="GO" id="GO:0005783">
    <property type="term" value="C:endoplasmic reticulum"/>
    <property type="evidence" value="ECO:0007669"/>
    <property type="project" value="TreeGrafter"/>
</dbReference>
<keyword evidence="7" id="KW-0443">Lipid metabolism</keyword>
<dbReference type="Pfam" id="PF00106">
    <property type="entry name" value="adh_short"/>
    <property type="match status" value="1"/>
</dbReference>
<comment type="similarity">
    <text evidence="9">Belongs to the short-chain dehydrogenases/reductases (SDR) family. 17-beta-HSD 3 subfamily.</text>
</comment>
<evidence type="ECO:0000256" key="8">
    <source>
        <dbReference type="ARBA" id="ARBA00023160"/>
    </source>
</evidence>
<evidence type="ECO:0000256" key="1">
    <source>
        <dbReference type="ARBA" id="ARBA00005194"/>
    </source>
</evidence>
<evidence type="ECO:0000256" key="6">
    <source>
        <dbReference type="ARBA" id="ARBA00023002"/>
    </source>
</evidence>
<evidence type="ECO:0000313" key="11">
    <source>
        <dbReference type="Proteomes" id="UP000887578"/>
    </source>
</evidence>
<keyword evidence="2" id="KW-0444">Lipid biosynthesis</keyword>
<organism evidence="11 12">
    <name type="scientific">Panagrolaimus davidi</name>
    <dbReference type="NCBI Taxonomy" id="227884"/>
    <lineage>
        <taxon>Eukaryota</taxon>
        <taxon>Metazoa</taxon>
        <taxon>Ecdysozoa</taxon>
        <taxon>Nematoda</taxon>
        <taxon>Chromadorea</taxon>
        <taxon>Rhabditida</taxon>
        <taxon>Tylenchina</taxon>
        <taxon>Panagrolaimomorpha</taxon>
        <taxon>Panagrolaimoidea</taxon>
        <taxon>Panagrolaimidae</taxon>
        <taxon>Panagrolaimus</taxon>
    </lineage>
</organism>
<protein>
    <submittedName>
        <fullName evidence="12">Uncharacterized protein</fullName>
    </submittedName>
</protein>
<evidence type="ECO:0000256" key="9">
    <source>
        <dbReference type="ARBA" id="ARBA00038261"/>
    </source>
</evidence>
<keyword evidence="8" id="KW-0275">Fatty acid biosynthesis</keyword>
<feature type="transmembrane region" description="Helical" evidence="10">
    <location>
        <begin position="12"/>
        <end position="35"/>
    </location>
</feature>
<dbReference type="InterPro" id="IPR036291">
    <property type="entry name" value="NAD(P)-bd_dom_sf"/>
</dbReference>
<dbReference type="PRINTS" id="PR00081">
    <property type="entry name" value="GDHRDH"/>
</dbReference>
<keyword evidence="11" id="KW-1185">Reference proteome</keyword>
<dbReference type="CDD" id="cd05356">
    <property type="entry name" value="17beta-HSD1_like_SDR_c"/>
    <property type="match status" value="1"/>
</dbReference>
<evidence type="ECO:0000313" key="12">
    <source>
        <dbReference type="WBParaSite" id="PDA_v2.g14725.t1"/>
    </source>
</evidence>